<accession>A0A0T5NPS7</accession>
<evidence type="ECO:0000259" key="1">
    <source>
        <dbReference type="PROSITE" id="PS50851"/>
    </source>
</evidence>
<dbReference type="PANTHER" id="PTHR22617">
    <property type="entry name" value="CHEMOTAXIS SENSOR HISTIDINE KINASE-RELATED"/>
    <property type="match status" value="1"/>
</dbReference>
<name>A0A0T5NPS7_9RHOB</name>
<dbReference type="AlphaFoldDB" id="A0A0T5NPS7"/>
<feature type="domain" description="CheW-like" evidence="1">
    <location>
        <begin position="26"/>
        <end position="168"/>
    </location>
</feature>
<dbReference type="SUPFAM" id="SSF50341">
    <property type="entry name" value="CheW-like"/>
    <property type="match status" value="3"/>
</dbReference>
<dbReference type="PATRIC" id="fig|1641875.4.peg.2411"/>
<dbReference type="GO" id="GO:0005829">
    <property type="term" value="C:cytosol"/>
    <property type="evidence" value="ECO:0007669"/>
    <property type="project" value="TreeGrafter"/>
</dbReference>
<evidence type="ECO:0000313" key="3">
    <source>
        <dbReference type="Proteomes" id="UP000051295"/>
    </source>
</evidence>
<feature type="domain" description="CheW-like" evidence="1">
    <location>
        <begin position="360"/>
        <end position="507"/>
    </location>
</feature>
<dbReference type="GO" id="GO:0006935">
    <property type="term" value="P:chemotaxis"/>
    <property type="evidence" value="ECO:0007669"/>
    <property type="project" value="InterPro"/>
</dbReference>
<sequence>MTPPLVHACPSPGYNVLPPVSGAGVSAVYGSFWLGNTEFALRAGAIREVVNAPAAVSAVPLSPPFMLGLFNLRGRIIPIVDLRLLLEVPDSDAPDRKVAIIEDGQLCIGLMVDRTGEVLNTKGVARVDFGPKQGQPKDVVVEGLLKLDGGRRIVQILDPFEILNLEKVPQGEILAGSGAEVAAASRGPRLNCISFQFGHTTCAIDLRHVTEVMDAPEIMESVLVHDCFVGITNVRGKTIPVADFRNFMRDTARLRDSKSVPPKRKMLIVETEGGAIGLLVYSIDSIVSCFADEILQFTKLALPRGDIVRGCLLGNDNSIIMLLDHDALKRDPLLVDTARRCNEIHPVEDRAKTRSKTQLASTRLTFIVFTVDMRLALNTSDVSEVIDYPTTLLQPPFAIDFVDGVVNLRGELISLIDPRKLYGMPVAERRGERVLIFKQDGHKYGLVVDSVDKIVNTTESQVGEMPSLSHHSKSKKVADDICGCIKPVPEVTIMILDVDAVLRRCFNLVGEDRISSSVAD</sequence>
<dbReference type="InterPro" id="IPR002545">
    <property type="entry name" value="CheW-lke_dom"/>
</dbReference>
<proteinExistence type="predicted"/>
<dbReference type="Proteomes" id="UP000051295">
    <property type="component" value="Unassembled WGS sequence"/>
</dbReference>
<keyword evidence="3" id="KW-1185">Reference proteome</keyword>
<protein>
    <recommendedName>
        <fullName evidence="1">CheW-like domain-containing protein</fullName>
    </recommendedName>
</protein>
<dbReference type="InterPro" id="IPR036061">
    <property type="entry name" value="CheW-like_dom_sf"/>
</dbReference>
<comment type="caution">
    <text evidence="2">The sequence shown here is derived from an EMBL/GenBank/DDBJ whole genome shotgun (WGS) entry which is preliminary data.</text>
</comment>
<dbReference type="GO" id="GO:0007165">
    <property type="term" value="P:signal transduction"/>
    <property type="evidence" value="ECO:0007669"/>
    <property type="project" value="InterPro"/>
</dbReference>
<dbReference type="InterPro" id="IPR039315">
    <property type="entry name" value="CheW"/>
</dbReference>
<feature type="domain" description="CheW-like" evidence="1">
    <location>
        <begin position="189"/>
        <end position="334"/>
    </location>
</feature>
<reference evidence="2 3" key="1">
    <citation type="submission" date="2015-04" db="EMBL/GenBank/DDBJ databases">
        <title>The draft genome sequence of Roseovarius sp.R12b.</title>
        <authorList>
            <person name="Li G."/>
            <person name="Lai Q."/>
            <person name="Shao Z."/>
            <person name="Yan P."/>
        </authorList>
    </citation>
    <scope>NUCLEOTIDE SEQUENCE [LARGE SCALE GENOMIC DNA]</scope>
    <source>
        <strain evidence="2 3">R12B</strain>
    </source>
</reference>
<organism evidence="2 3">
    <name type="scientific">Roseovarius atlanticus</name>
    <dbReference type="NCBI Taxonomy" id="1641875"/>
    <lineage>
        <taxon>Bacteria</taxon>
        <taxon>Pseudomonadati</taxon>
        <taxon>Pseudomonadota</taxon>
        <taxon>Alphaproteobacteria</taxon>
        <taxon>Rhodobacterales</taxon>
        <taxon>Roseobacteraceae</taxon>
        <taxon>Roseovarius</taxon>
    </lineage>
</organism>
<dbReference type="Pfam" id="PF01584">
    <property type="entry name" value="CheW"/>
    <property type="match status" value="3"/>
</dbReference>
<dbReference type="Gene3D" id="2.30.30.40">
    <property type="entry name" value="SH3 Domains"/>
    <property type="match status" value="3"/>
</dbReference>
<dbReference type="PANTHER" id="PTHR22617:SF23">
    <property type="entry name" value="CHEMOTAXIS PROTEIN CHEW"/>
    <property type="match status" value="1"/>
</dbReference>
<dbReference type="Gene3D" id="2.40.50.180">
    <property type="entry name" value="CheA-289, Domain 4"/>
    <property type="match status" value="3"/>
</dbReference>
<evidence type="ECO:0000313" key="2">
    <source>
        <dbReference type="EMBL" id="KRS10703.1"/>
    </source>
</evidence>
<dbReference type="SMART" id="SM00260">
    <property type="entry name" value="CheW"/>
    <property type="match status" value="3"/>
</dbReference>
<dbReference type="EMBL" id="LAXJ01000027">
    <property type="protein sequence ID" value="KRS10703.1"/>
    <property type="molecule type" value="Genomic_DNA"/>
</dbReference>
<dbReference type="PROSITE" id="PS50851">
    <property type="entry name" value="CHEW"/>
    <property type="match status" value="3"/>
</dbReference>
<dbReference type="STRING" id="1641875.XM53_19370"/>
<gene>
    <name evidence="2" type="ORF">XM53_19370</name>
</gene>